<proteinExistence type="predicted"/>
<evidence type="ECO:0000313" key="2">
    <source>
        <dbReference type="EMBL" id="CRK29153.1"/>
    </source>
</evidence>
<feature type="compositionally biased region" description="Polar residues" evidence="1">
    <location>
        <begin position="99"/>
        <end position="113"/>
    </location>
</feature>
<sequence>HELKHGLRQLASHKPVPVRTILPNHPSHGLSPESLRNKPPAKRIRTRTNLDIDSWEPPPEFWDRLSKIELTRQALRELDRRTKISWKGSPRRSPAYVLSATSEDTPLPNNRSSSGHHELEAILAGPWRHIGTPSFDQTHLGHNQVEEVKVYRRNFDQH</sequence>
<name>A0A0G4M4D2_VERLO</name>
<protein>
    <submittedName>
        <fullName evidence="2">Uncharacterized protein</fullName>
    </submittedName>
</protein>
<evidence type="ECO:0000313" key="3">
    <source>
        <dbReference type="Proteomes" id="UP000045706"/>
    </source>
</evidence>
<dbReference type="AlphaFoldDB" id="A0A0G4M4D2"/>
<accession>A0A0G4M4D2</accession>
<feature type="region of interest" description="Disordered" evidence="1">
    <location>
        <begin position="86"/>
        <end position="116"/>
    </location>
</feature>
<evidence type="ECO:0000256" key="1">
    <source>
        <dbReference type="SAM" id="MobiDB-lite"/>
    </source>
</evidence>
<organism evidence="2 3">
    <name type="scientific">Verticillium longisporum</name>
    <name type="common">Verticillium dahliae var. longisporum</name>
    <dbReference type="NCBI Taxonomy" id="100787"/>
    <lineage>
        <taxon>Eukaryota</taxon>
        <taxon>Fungi</taxon>
        <taxon>Dikarya</taxon>
        <taxon>Ascomycota</taxon>
        <taxon>Pezizomycotina</taxon>
        <taxon>Sordariomycetes</taxon>
        <taxon>Hypocreomycetidae</taxon>
        <taxon>Glomerellales</taxon>
        <taxon>Plectosphaerellaceae</taxon>
        <taxon>Verticillium</taxon>
    </lineage>
</organism>
<feature type="non-terminal residue" evidence="2">
    <location>
        <position position="1"/>
    </location>
</feature>
<dbReference type="EMBL" id="CVQI01021890">
    <property type="protein sequence ID" value="CRK29153.1"/>
    <property type="molecule type" value="Genomic_DNA"/>
</dbReference>
<reference evidence="3" key="1">
    <citation type="submission" date="2015-05" db="EMBL/GenBank/DDBJ databases">
        <authorList>
            <person name="Fogelqvist Johan"/>
        </authorList>
    </citation>
    <scope>NUCLEOTIDE SEQUENCE [LARGE SCALE GENOMIC DNA]</scope>
</reference>
<dbReference type="Proteomes" id="UP000045706">
    <property type="component" value="Unassembled WGS sequence"/>
</dbReference>
<feature type="region of interest" description="Disordered" evidence="1">
    <location>
        <begin position="1"/>
        <end position="43"/>
    </location>
</feature>
<gene>
    <name evidence="2" type="ORF">BN1723_014244</name>
</gene>